<dbReference type="RefSeq" id="WP_158169127.1">
    <property type="nucleotide sequence ID" value="NZ_CP043538.1"/>
</dbReference>
<name>A0A6B9FQC3_9HYPH</name>
<reference evidence="2 3" key="1">
    <citation type="journal article" date="2012" name="Genet. Mol. Biol.">
        <title>Analysis of 16S rRNA and mxaF genes revealing insights into Methylobacterium niche-specific plant association.</title>
        <authorList>
            <person name="Dourado M.N."/>
            <person name="Andreote F.D."/>
            <person name="Dini-Andreote F."/>
            <person name="Conti R."/>
            <person name="Araujo J.M."/>
            <person name="Araujo W.L."/>
        </authorList>
    </citation>
    <scope>NUCLEOTIDE SEQUENCE [LARGE SCALE GENOMIC DNA]</scope>
    <source>
        <strain evidence="2 3">SR1.6/6</strain>
    </source>
</reference>
<dbReference type="KEGG" id="mmes:MMSR116_24835"/>
<dbReference type="EMBL" id="CP043538">
    <property type="protein sequence ID" value="QGY04770.1"/>
    <property type="molecule type" value="Genomic_DNA"/>
</dbReference>
<reference evidence="2 3" key="2">
    <citation type="journal article" date="2013" name="Genome Announc.">
        <title>Draft Genome Sequence of Methylobacterium mesophilicum Strain SR1.6/6, Isolated from Citrus sinensis.</title>
        <authorList>
            <person name="Marinho Almeida D."/>
            <person name="Dini-Andreote F."/>
            <person name="Camargo Neves A.A."/>
            <person name="Juca Ramos R.T."/>
            <person name="Andreote F.D."/>
            <person name="Carneiro A.R."/>
            <person name="Oliveira de Souza Lima A."/>
            <person name="Caracciolo Gomes de Sa P.H."/>
            <person name="Ribeiro Barbosa M.S."/>
            <person name="Araujo W.L."/>
            <person name="Silva A."/>
        </authorList>
    </citation>
    <scope>NUCLEOTIDE SEQUENCE [LARGE SCALE GENOMIC DNA]</scope>
    <source>
        <strain evidence="2 3">SR1.6/6</strain>
    </source>
</reference>
<gene>
    <name evidence="2" type="ORF">MMSR116_24835</name>
</gene>
<keyword evidence="1" id="KW-1133">Transmembrane helix</keyword>
<evidence type="ECO:0000313" key="2">
    <source>
        <dbReference type="EMBL" id="QGY04770.1"/>
    </source>
</evidence>
<evidence type="ECO:0000313" key="3">
    <source>
        <dbReference type="Proteomes" id="UP000012488"/>
    </source>
</evidence>
<evidence type="ECO:0000256" key="1">
    <source>
        <dbReference type="SAM" id="Phobius"/>
    </source>
</evidence>
<sequence>MRGPAGLRRQPTRDHRPRLRDVRKARAVCEKLHPCGELDCSIATAEIVGNTLLRQPRIKLTRMINRASDNPFKIPLRKAQMWYDRLTPSEAFSFRTGFLLIWTMIFSMAAYGVADLVAP</sequence>
<dbReference type="AlphaFoldDB" id="A0A6B9FQC3"/>
<organism evidence="2 3">
    <name type="scientific">Methylobacterium mesophilicum SR1.6/6</name>
    <dbReference type="NCBI Taxonomy" id="908290"/>
    <lineage>
        <taxon>Bacteria</taxon>
        <taxon>Pseudomonadati</taxon>
        <taxon>Pseudomonadota</taxon>
        <taxon>Alphaproteobacteria</taxon>
        <taxon>Hyphomicrobiales</taxon>
        <taxon>Methylobacteriaceae</taxon>
        <taxon>Methylobacterium</taxon>
    </lineage>
</organism>
<accession>A0A6B9FQC3</accession>
<dbReference type="Proteomes" id="UP000012488">
    <property type="component" value="Chromosome"/>
</dbReference>
<proteinExistence type="predicted"/>
<keyword evidence="1" id="KW-0472">Membrane</keyword>
<protein>
    <submittedName>
        <fullName evidence="2">Uncharacterized protein</fullName>
    </submittedName>
</protein>
<feature type="transmembrane region" description="Helical" evidence="1">
    <location>
        <begin position="92"/>
        <end position="114"/>
    </location>
</feature>
<keyword evidence="1" id="KW-0812">Transmembrane</keyword>